<evidence type="ECO:0000313" key="1">
    <source>
        <dbReference type="EMBL" id="QNN99335.1"/>
    </source>
</evidence>
<protein>
    <submittedName>
        <fullName evidence="1">Uncharacterized protein</fullName>
    </submittedName>
</protein>
<accession>A0A7G9UZ80</accession>
<name>A0A7G9UZ80_9CAUD</name>
<proteinExistence type="predicted"/>
<dbReference type="RefSeq" id="YP_010651842.1">
    <property type="nucleotide sequence ID" value="NC_070783.1"/>
</dbReference>
<sequence length="122" mass="14479">MDAFKRRAFGIVGYLANWEGYGGNQRHYTEFAEFFANLSDARWEMQTRSRGYGYERYLIFDEFDYVESVKEREYVETPGTWDEQYMTLRVMYYDDSGKLTYSDEPKYTLTIGPRGGVRTNEG</sequence>
<dbReference type="GeneID" id="77927558"/>
<gene>
    <name evidence="1" type="primary">263</name>
    <name evidence="1" type="ORF">SEA_FAUST_263</name>
</gene>
<dbReference type="KEGG" id="vg:77927558"/>
<reference evidence="1 2" key="1">
    <citation type="submission" date="2020-06" db="EMBL/GenBank/DDBJ databases">
        <authorList>
            <person name="Arora M.N."/>
            <person name="Dalling M.T."/>
            <person name="Dawson S.P.M."/>
            <person name="Elia S.N."/>
            <person name="Burke B."/>
            <person name="Shaffer C.D."/>
            <person name="Weston-Hafer K.A."/>
            <person name="Garlena R.A."/>
            <person name="Russell D.A."/>
            <person name="Pope W.H."/>
            <person name="Jacobs-Sera D."/>
            <person name="Hatfull G.F."/>
        </authorList>
    </citation>
    <scope>NUCLEOTIDE SEQUENCE [LARGE SCALE GENOMIC DNA]</scope>
</reference>
<organism evidence="1 2">
    <name type="scientific">Streptomyces phage Faust</name>
    <dbReference type="NCBI Taxonomy" id="2767565"/>
    <lineage>
        <taxon>Viruses</taxon>
        <taxon>Duplodnaviria</taxon>
        <taxon>Heunggongvirae</taxon>
        <taxon>Uroviricota</taxon>
        <taxon>Caudoviricetes</taxon>
        <taxon>Stanwilliamsviridae</taxon>
        <taxon>Loccivirinae</taxon>
        <taxon>Faustvirus</taxon>
        <taxon>Faustvirus faust</taxon>
    </lineage>
</organism>
<keyword evidence="2" id="KW-1185">Reference proteome</keyword>
<dbReference type="EMBL" id="MT684598">
    <property type="protein sequence ID" value="QNN99335.1"/>
    <property type="molecule type" value="Genomic_DNA"/>
</dbReference>
<dbReference type="Proteomes" id="UP000516151">
    <property type="component" value="Segment"/>
</dbReference>
<evidence type="ECO:0000313" key="2">
    <source>
        <dbReference type="Proteomes" id="UP000516151"/>
    </source>
</evidence>